<evidence type="ECO:0000256" key="2">
    <source>
        <dbReference type="ARBA" id="ARBA00022475"/>
    </source>
</evidence>
<keyword evidence="3 6" id="KW-0812">Transmembrane</keyword>
<evidence type="ECO:0008006" key="9">
    <source>
        <dbReference type="Google" id="ProtNLM"/>
    </source>
</evidence>
<dbReference type="GO" id="GO:0044781">
    <property type="term" value="P:bacterial-type flagellum organization"/>
    <property type="evidence" value="ECO:0007669"/>
    <property type="project" value="InterPro"/>
</dbReference>
<dbReference type="Proteomes" id="UP000186524">
    <property type="component" value="Unassembled WGS sequence"/>
</dbReference>
<accession>A0A1Q5P5B0</accession>
<evidence type="ECO:0000256" key="3">
    <source>
        <dbReference type="ARBA" id="ARBA00022692"/>
    </source>
</evidence>
<dbReference type="STRING" id="1714354.BLL40_05965"/>
<dbReference type="InterPro" id="IPR022781">
    <property type="entry name" value="Flagellar_biosynth_FliO"/>
</dbReference>
<comment type="caution">
    <text evidence="7">The sequence shown here is derived from an EMBL/GenBank/DDBJ whole genome shotgun (WGS) entry which is preliminary data.</text>
</comment>
<evidence type="ECO:0000313" key="8">
    <source>
        <dbReference type="Proteomes" id="UP000186524"/>
    </source>
</evidence>
<dbReference type="GO" id="GO:0016020">
    <property type="term" value="C:membrane"/>
    <property type="evidence" value="ECO:0007669"/>
    <property type="project" value="InterPro"/>
</dbReference>
<evidence type="ECO:0000256" key="4">
    <source>
        <dbReference type="ARBA" id="ARBA00022989"/>
    </source>
</evidence>
<gene>
    <name evidence="7" type="ORF">BLL40_05965</name>
</gene>
<dbReference type="AlphaFoldDB" id="A0A1Q5P5B0"/>
<keyword evidence="4 6" id="KW-1133">Transmembrane helix</keyword>
<evidence type="ECO:0000256" key="1">
    <source>
        <dbReference type="ARBA" id="ARBA00004236"/>
    </source>
</evidence>
<dbReference type="EMBL" id="MRWQ01000005">
    <property type="protein sequence ID" value="OKL37383.1"/>
    <property type="molecule type" value="Genomic_DNA"/>
</dbReference>
<keyword evidence="2" id="KW-1003">Cell membrane</keyword>
<reference evidence="7 8" key="1">
    <citation type="submission" date="2016-12" db="EMBL/GenBank/DDBJ databases">
        <title>Domibacillus sp. SAOS 44 whole genome sequencing.</title>
        <authorList>
            <person name="Verma A."/>
            <person name="Krishnamurthi S."/>
        </authorList>
    </citation>
    <scope>NUCLEOTIDE SEQUENCE [LARGE SCALE GENOMIC DNA]</scope>
    <source>
        <strain evidence="7 8">SAOS 44</strain>
    </source>
</reference>
<keyword evidence="5 6" id="KW-0472">Membrane</keyword>
<comment type="subcellular location">
    <subcellularLocation>
        <location evidence="1">Cell membrane</location>
    </subcellularLocation>
</comment>
<evidence type="ECO:0000256" key="6">
    <source>
        <dbReference type="SAM" id="Phobius"/>
    </source>
</evidence>
<evidence type="ECO:0000313" key="7">
    <source>
        <dbReference type="EMBL" id="OKL37383.1"/>
    </source>
</evidence>
<dbReference type="Pfam" id="PF04347">
    <property type="entry name" value="FliO"/>
    <property type="match status" value="1"/>
</dbReference>
<organism evidence="7 8">
    <name type="scientific">Domibacillus mangrovi</name>
    <dbReference type="NCBI Taxonomy" id="1714354"/>
    <lineage>
        <taxon>Bacteria</taxon>
        <taxon>Bacillati</taxon>
        <taxon>Bacillota</taxon>
        <taxon>Bacilli</taxon>
        <taxon>Bacillales</taxon>
        <taxon>Bacillaceae</taxon>
        <taxon>Domibacillus</taxon>
    </lineage>
</organism>
<sequence>MPILFAMALFSGNQLIASAEPFNSNVKECIENHDLCAEEEPADNRKTEANSQITSEPVGIGFLDVVRMITALVFVVALLYFLLRFINKKSRTYQENHTVRHLGGTALGGSRSVQVVKVGGRVLILGVGENVALLKEIEDEEERNELLTRYEEQLDMMVHPSDILNRIKTQVERKKQTSGSSDFKQELEWKMADLKKSRRQAIQDITDGEQNKDE</sequence>
<name>A0A1Q5P5B0_9BACI</name>
<protein>
    <recommendedName>
        <fullName evidence="9">Flagellar protein</fullName>
    </recommendedName>
</protein>
<feature type="transmembrane region" description="Helical" evidence="6">
    <location>
        <begin position="65"/>
        <end position="83"/>
    </location>
</feature>
<keyword evidence="8" id="KW-1185">Reference proteome</keyword>
<evidence type="ECO:0000256" key="5">
    <source>
        <dbReference type="ARBA" id="ARBA00023136"/>
    </source>
</evidence>
<proteinExistence type="predicted"/>